<organism evidence="2 3">
    <name type="scientific">Chitinilyticum piscinae</name>
    <dbReference type="NCBI Taxonomy" id="2866724"/>
    <lineage>
        <taxon>Bacteria</taxon>
        <taxon>Pseudomonadati</taxon>
        <taxon>Pseudomonadota</taxon>
        <taxon>Betaproteobacteria</taxon>
        <taxon>Neisseriales</taxon>
        <taxon>Chitinibacteraceae</taxon>
        <taxon>Chitinilyticum</taxon>
    </lineage>
</organism>
<dbReference type="InterPro" id="IPR011008">
    <property type="entry name" value="Dimeric_a/b-barrel"/>
</dbReference>
<protein>
    <submittedName>
        <fullName evidence="2">DUF1330 domain-containing protein</fullName>
    </submittedName>
</protein>
<gene>
    <name evidence="2" type="ORF">INR99_03665</name>
</gene>
<evidence type="ECO:0000313" key="3">
    <source>
        <dbReference type="Proteomes" id="UP000604481"/>
    </source>
</evidence>
<dbReference type="AlphaFoldDB" id="A0A8J7K1B3"/>
<evidence type="ECO:0000313" key="2">
    <source>
        <dbReference type="EMBL" id="MBE9608437.1"/>
    </source>
</evidence>
<dbReference type="Proteomes" id="UP000604481">
    <property type="component" value="Unassembled WGS sequence"/>
</dbReference>
<evidence type="ECO:0000259" key="1">
    <source>
        <dbReference type="Pfam" id="PF07045"/>
    </source>
</evidence>
<dbReference type="PANTHER" id="PTHR41521">
    <property type="match status" value="1"/>
</dbReference>
<dbReference type="RefSeq" id="WP_194114924.1">
    <property type="nucleotide sequence ID" value="NZ_JADFUA010000001.1"/>
</dbReference>
<proteinExistence type="predicted"/>
<dbReference type="EMBL" id="JADFUA010000001">
    <property type="protein sequence ID" value="MBE9608437.1"/>
    <property type="molecule type" value="Genomic_DNA"/>
</dbReference>
<sequence length="97" mass="10694">MKGYWIVRADVTDMARFREYAAQTPEILASFGGRFLARAGQFECVEGSTRSRNSIIEFPSYAQAQACWASPAYQAARELRLGAGELDIVIVEGLGDN</sequence>
<dbReference type="PANTHER" id="PTHR41521:SF4">
    <property type="entry name" value="BLR0684 PROTEIN"/>
    <property type="match status" value="1"/>
</dbReference>
<name>A0A8J7K1B3_9NEIS</name>
<dbReference type="Gene3D" id="3.30.70.100">
    <property type="match status" value="1"/>
</dbReference>
<comment type="caution">
    <text evidence="2">The sequence shown here is derived from an EMBL/GenBank/DDBJ whole genome shotgun (WGS) entry which is preliminary data.</text>
</comment>
<accession>A0A8J7K1B3</accession>
<dbReference type="InterPro" id="IPR010753">
    <property type="entry name" value="DUF1330"/>
</dbReference>
<keyword evidence="3" id="KW-1185">Reference proteome</keyword>
<dbReference type="SUPFAM" id="SSF54909">
    <property type="entry name" value="Dimeric alpha+beta barrel"/>
    <property type="match status" value="1"/>
</dbReference>
<reference evidence="2 3" key="1">
    <citation type="submission" date="2020-10" db="EMBL/GenBank/DDBJ databases">
        <title>The genome sequence of Chitinilyticum litopenaei 4Y14.</title>
        <authorList>
            <person name="Liu Y."/>
        </authorList>
    </citation>
    <scope>NUCLEOTIDE SEQUENCE [LARGE SCALE GENOMIC DNA]</scope>
    <source>
        <strain evidence="2 3">4Y14</strain>
    </source>
</reference>
<feature type="domain" description="DUF1330" evidence="1">
    <location>
        <begin position="2"/>
        <end position="94"/>
    </location>
</feature>
<dbReference type="Pfam" id="PF07045">
    <property type="entry name" value="DUF1330"/>
    <property type="match status" value="1"/>
</dbReference>